<sequence>MQIVQRACNVLRSVVSNSPISIPSYAFTKLRSLYKAPKEGLTGGQRTATFACYVVALALRVLHYRSPSPPPLSFPLPSGGISSLSKREAVLDKSEMETAESPHVGRAIKEEATAKEILPLFNYSRSYVYSGLYSLYATIGNNEIITLRIFYKRFCLARKNT</sequence>
<dbReference type="AlphaFoldDB" id="A0AAW2GKW6"/>
<proteinExistence type="predicted"/>
<evidence type="ECO:0000313" key="1">
    <source>
        <dbReference type="EMBL" id="KAL0127877.1"/>
    </source>
</evidence>
<accession>A0AAW2GKW6</accession>
<organism evidence="1 2">
    <name type="scientific">Cardiocondyla obscurior</name>
    <dbReference type="NCBI Taxonomy" id="286306"/>
    <lineage>
        <taxon>Eukaryota</taxon>
        <taxon>Metazoa</taxon>
        <taxon>Ecdysozoa</taxon>
        <taxon>Arthropoda</taxon>
        <taxon>Hexapoda</taxon>
        <taxon>Insecta</taxon>
        <taxon>Pterygota</taxon>
        <taxon>Neoptera</taxon>
        <taxon>Endopterygota</taxon>
        <taxon>Hymenoptera</taxon>
        <taxon>Apocrita</taxon>
        <taxon>Aculeata</taxon>
        <taxon>Formicoidea</taxon>
        <taxon>Formicidae</taxon>
        <taxon>Myrmicinae</taxon>
        <taxon>Cardiocondyla</taxon>
    </lineage>
</organism>
<name>A0AAW2GKW6_9HYME</name>
<reference evidence="1 2" key="1">
    <citation type="submission" date="2023-03" db="EMBL/GenBank/DDBJ databases">
        <title>High recombination rates correlate with genetic variation in Cardiocondyla obscurior ants.</title>
        <authorList>
            <person name="Errbii M."/>
        </authorList>
    </citation>
    <scope>NUCLEOTIDE SEQUENCE [LARGE SCALE GENOMIC DNA]</scope>
    <source>
        <strain evidence="1">Alpha-2009</strain>
        <tissue evidence="1">Whole body</tissue>
    </source>
</reference>
<evidence type="ECO:0000313" key="2">
    <source>
        <dbReference type="Proteomes" id="UP001430953"/>
    </source>
</evidence>
<dbReference type="EMBL" id="JADYXP020000003">
    <property type="protein sequence ID" value="KAL0127877.1"/>
    <property type="molecule type" value="Genomic_DNA"/>
</dbReference>
<protein>
    <submittedName>
        <fullName evidence="1">Uncharacterized protein</fullName>
    </submittedName>
</protein>
<keyword evidence="2" id="KW-1185">Reference proteome</keyword>
<dbReference type="Proteomes" id="UP001430953">
    <property type="component" value="Unassembled WGS sequence"/>
</dbReference>
<comment type="caution">
    <text evidence="1">The sequence shown here is derived from an EMBL/GenBank/DDBJ whole genome shotgun (WGS) entry which is preliminary data.</text>
</comment>
<gene>
    <name evidence="1" type="ORF">PUN28_003255</name>
</gene>